<dbReference type="Proteomes" id="UP000266260">
    <property type="component" value="Unassembled WGS sequence"/>
</dbReference>
<comment type="subunit">
    <text evidence="11">Homotetramer.</text>
</comment>
<keyword evidence="9 11" id="KW-0862">Zinc</keyword>
<dbReference type="EMBL" id="QXIT01000083">
    <property type="protein sequence ID" value="RIE08182.1"/>
    <property type="molecule type" value="Genomic_DNA"/>
</dbReference>
<dbReference type="Proteomes" id="UP000266489">
    <property type="component" value="Unassembled WGS sequence"/>
</dbReference>
<feature type="binding site" evidence="13">
    <location>
        <position position="178"/>
    </location>
    <ligand>
        <name>substrate</name>
    </ligand>
</feature>
<evidence type="ECO:0000256" key="13">
    <source>
        <dbReference type="PIRSR" id="PIRSR035805-2"/>
    </source>
</evidence>
<dbReference type="PANTHER" id="PTHR11441:SF0">
    <property type="entry name" value="THYMIDINE KINASE, CYTOSOLIC"/>
    <property type="match status" value="1"/>
</dbReference>
<dbReference type="Gene3D" id="3.40.50.300">
    <property type="entry name" value="P-loop containing nucleotide triphosphate hydrolases"/>
    <property type="match status" value="1"/>
</dbReference>
<dbReference type="GO" id="GO:0005524">
    <property type="term" value="F:ATP binding"/>
    <property type="evidence" value="ECO:0007669"/>
    <property type="project" value="UniProtKB-UniRule"/>
</dbReference>
<dbReference type="InterPro" id="IPR027417">
    <property type="entry name" value="P-loop_NTPase"/>
</dbReference>
<dbReference type="SUPFAM" id="SSF52540">
    <property type="entry name" value="P-loop containing nucleoside triphosphate hydrolases"/>
    <property type="match status" value="1"/>
</dbReference>
<dbReference type="AlphaFoldDB" id="A0A398CZB9"/>
<dbReference type="HAMAP" id="MF_00124">
    <property type="entry name" value="Thymidine_kinase"/>
    <property type="match status" value="1"/>
</dbReference>
<feature type="active site" description="Proton acceptor" evidence="11 12">
    <location>
        <position position="88"/>
    </location>
</feature>
<evidence type="ECO:0000256" key="14">
    <source>
        <dbReference type="RuleBase" id="RU000544"/>
    </source>
</evidence>
<name>A0A398CZB9_9BACT</name>
<dbReference type="PANTHER" id="PTHR11441">
    <property type="entry name" value="THYMIDINE KINASE"/>
    <property type="match status" value="1"/>
</dbReference>
<evidence type="ECO:0000256" key="8">
    <source>
        <dbReference type="ARBA" id="ARBA00022777"/>
    </source>
</evidence>
<evidence type="ECO:0000256" key="12">
    <source>
        <dbReference type="PIRSR" id="PIRSR035805-1"/>
    </source>
</evidence>
<evidence type="ECO:0000313" key="19">
    <source>
        <dbReference type="Proteomes" id="UP000266489"/>
    </source>
</evidence>
<keyword evidence="5 11" id="KW-0808">Transferase</keyword>
<sequence length="202" mass="22341">MDSLSGRIEVVAGCMFSGKSEELIRRLKRAQIARQKVIALKSSLDDRYGLETITSHSGIRLESAIVASPADVVRIVEERQVEVVGIDEVQFFDPGIIEVAEYLAGKGVRVILAGLDQDFRGEPFGPMPELLSLAEEVTKLTAVCMVCGRPATRTQRIVNGRPARYDDPVVMVGAAESYEARCREHHVVPGRPERVLERDRLI</sequence>
<dbReference type="GO" id="GO:0005829">
    <property type="term" value="C:cytosol"/>
    <property type="evidence" value="ECO:0007669"/>
    <property type="project" value="TreeGrafter"/>
</dbReference>
<comment type="caution">
    <text evidence="16">The sequence shown here is derived from an EMBL/GenBank/DDBJ whole genome shotgun (WGS) entry which is preliminary data.</text>
</comment>
<evidence type="ECO:0000256" key="9">
    <source>
        <dbReference type="ARBA" id="ARBA00022833"/>
    </source>
</evidence>
<keyword evidence="3 11" id="KW-0963">Cytoplasm</keyword>
<dbReference type="Gene3D" id="3.30.60.20">
    <property type="match status" value="1"/>
</dbReference>
<evidence type="ECO:0000256" key="10">
    <source>
        <dbReference type="ARBA" id="ARBA00022840"/>
    </source>
</evidence>
<dbReference type="EC" id="2.7.1.21" evidence="2 11"/>
<protein>
    <recommendedName>
        <fullName evidence="2 11">Thymidine kinase</fullName>
        <ecNumber evidence="2 11">2.7.1.21</ecNumber>
    </recommendedName>
</protein>
<keyword evidence="10 11" id="KW-0067">ATP-binding</keyword>
<dbReference type="GO" id="GO:0046104">
    <property type="term" value="P:thymidine metabolic process"/>
    <property type="evidence" value="ECO:0007669"/>
    <property type="project" value="TreeGrafter"/>
</dbReference>
<feature type="binding site" evidence="11">
    <location>
        <position position="147"/>
    </location>
    <ligand>
        <name>Zn(2+)</name>
        <dbReference type="ChEBI" id="CHEBI:29105"/>
    </ligand>
</feature>
<dbReference type="NCBIfam" id="NF003296">
    <property type="entry name" value="PRK04296.1-1"/>
    <property type="match status" value="1"/>
</dbReference>
<dbReference type="GO" id="GO:0071897">
    <property type="term" value="P:DNA biosynthetic process"/>
    <property type="evidence" value="ECO:0007669"/>
    <property type="project" value="UniProtKB-KW"/>
</dbReference>
<evidence type="ECO:0000256" key="5">
    <source>
        <dbReference type="ARBA" id="ARBA00022679"/>
    </source>
</evidence>
<dbReference type="OrthoDB" id="9781579at2"/>
<dbReference type="GO" id="GO:0008270">
    <property type="term" value="F:zinc ion binding"/>
    <property type="evidence" value="ECO:0007669"/>
    <property type="project" value="UniProtKB-UniRule"/>
</dbReference>
<evidence type="ECO:0000313" key="18">
    <source>
        <dbReference type="Proteomes" id="UP000266260"/>
    </source>
</evidence>
<feature type="binding site" evidence="13">
    <location>
        <begin position="170"/>
        <end position="173"/>
    </location>
    <ligand>
        <name>substrate</name>
    </ligand>
</feature>
<organism evidence="16 18">
    <name type="scientific">Candidatus Cryosericum odellii</name>
    <dbReference type="NCBI Taxonomy" id="2290917"/>
    <lineage>
        <taxon>Bacteria</taxon>
        <taxon>Pseudomonadati</taxon>
        <taxon>Caldisericota/Cryosericota group</taxon>
        <taxon>Candidatus Cryosericota</taxon>
        <taxon>Candidatus Cryosericia</taxon>
        <taxon>Candidatus Cryosericales</taxon>
        <taxon>Candidatus Cryosericaceae</taxon>
        <taxon>Candidatus Cryosericum</taxon>
    </lineage>
</organism>
<comment type="subcellular location">
    <subcellularLocation>
        <location evidence="11">Cytoplasm</location>
    </subcellularLocation>
</comment>
<dbReference type="EMBL" id="QXIU01000011">
    <property type="protein sequence ID" value="RIE15838.1"/>
    <property type="molecule type" value="Genomic_DNA"/>
</dbReference>
<reference evidence="18 19" key="1">
    <citation type="submission" date="2018-09" db="EMBL/GenBank/DDBJ databases">
        <title>Discovery and Ecogenomic Context for Candidatus Cryosericales, a Global Caldiserica Order Active in Thawing Permafrost.</title>
        <authorList>
            <person name="Martinez M.A."/>
            <person name="Woodcroft B.J."/>
            <person name="Ignacio Espinoza J.C."/>
            <person name="Zayed A."/>
            <person name="Singleton C.M."/>
            <person name="Boyd J."/>
            <person name="Li Y.-F."/>
            <person name="Purvine S."/>
            <person name="Maughan H."/>
            <person name="Hodgkins S.B."/>
            <person name="Anderson D."/>
            <person name="Sederholm M."/>
            <person name="Temperton B."/>
            <person name="Saleska S.R."/>
            <person name="Tyson G.W."/>
            <person name="Rich V.I."/>
        </authorList>
    </citation>
    <scope>NUCLEOTIDE SEQUENCE [LARGE SCALE GENOMIC DNA]</scope>
    <source>
        <strain evidence="17 19">SMC5</strain>
        <strain evidence="16 18">SMC6</strain>
    </source>
</reference>
<evidence type="ECO:0000313" key="16">
    <source>
        <dbReference type="EMBL" id="RIE08182.1"/>
    </source>
</evidence>
<feature type="binding site" evidence="11">
    <location>
        <begin position="87"/>
        <end position="90"/>
    </location>
    <ligand>
        <name>ATP</name>
        <dbReference type="ChEBI" id="CHEBI:30616"/>
    </ligand>
</feature>
<feature type="binding site" evidence="11">
    <location>
        <position position="144"/>
    </location>
    <ligand>
        <name>Zn(2+)</name>
        <dbReference type="ChEBI" id="CHEBI:29105"/>
    </ligand>
</feature>
<comment type="catalytic activity">
    <reaction evidence="11 14">
        <text>thymidine + ATP = dTMP + ADP + H(+)</text>
        <dbReference type="Rhea" id="RHEA:19129"/>
        <dbReference type="ChEBI" id="CHEBI:15378"/>
        <dbReference type="ChEBI" id="CHEBI:17748"/>
        <dbReference type="ChEBI" id="CHEBI:30616"/>
        <dbReference type="ChEBI" id="CHEBI:63528"/>
        <dbReference type="ChEBI" id="CHEBI:456216"/>
        <dbReference type="EC" id="2.7.1.21"/>
    </reaction>
</comment>
<dbReference type="Pfam" id="PF00265">
    <property type="entry name" value="TK"/>
    <property type="match status" value="1"/>
</dbReference>
<dbReference type="PROSITE" id="PS00603">
    <property type="entry name" value="TK_CELLULAR_TYPE"/>
    <property type="match status" value="1"/>
</dbReference>
<dbReference type="InterPro" id="IPR001267">
    <property type="entry name" value="Thymidine_kinase"/>
</dbReference>
<accession>A0A398CZB9</accession>
<keyword evidence="18" id="KW-1185">Reference proteome</keyword>
<proteinExistence type="inferred from homology"/>
<evidence type="ECO:0000256" key="1">
    <source>
        <dbReference type="ARBA" id="ARBA00007587"/>
    </source>
</evidence>
<dbReference type="GO" id="GO:0004797">
    <property type="term" value="F:thymidine kinase activity"/>
    <property type="evidence" value="ECO:0007669"/>
    <property type="project" value="UniProtKB-UniRule"/>
</dbReference>
<evidence type="ECO:0000256" key="7">
    <source>
        <dbReference type="ARBA" id="ARBA00022741"/>
    </source>
</evidence>
<dbReference type="InterPro" id="IPR020633">
    <property type="entry name" value="Thymidine_kinase_CS"/>
</dbReference>
<dbReference type="PIRSF" id="PIRSF035805">
    <property type="entry name" value="TK_cell"/>
    <property type="match status" value="1"/>
</dbReference>
<evidence type="ECO:0000256" key="4">
    <source>
        <dbReference type="ARBA" id="ARBA00022634"/>
    </source>
</evidence>
<keyword evidence="4 11" id="KW-0237">DNA synthesis</keyword>
<dbReference type="RefSeq" id="WP_119119156.1">
    <property type="nucleotide sequence ID" value="NZ_QXIT01000083.1"/>
</dbReference>
<keyword evidence="7 11" id="KW-0547">Nucleotide-binding</keyword>
<feature type="binding site" evidence="11">
    <location>
        <position position="185"/>
    </location>
    <ligand>
        <name>Zn(2+)</name>
        <dbReference type="ChEBI" id="CHEBI:29105"/>
    </ligand>
</feature>
<feature type="binding site" evidence="11">
    <location>
        <position position="182"/>
    </location>
    <ligand>
        <name>Zn(2+)</name>
        <dbReference type="ChEBI" id="CHEBI:29105"/>
    </ligand>
</feature>
<evidence type="ECO:0000256" key="6">
    <source>
        <dbReference type="ARBA" id="ARBA00022723"/>
    </source>
</evidence>
<evidence type="ECO:0000256" key="15">
    <source>
        <dbReference type="RuleBase" id="RU004165"/>
    </source>
</evidence>
<evidence type="ECO:0000256" key="2">
    <source>
        <dbReference type="ARBA" id="ARBA00012118"/>
    </source>
</evidence>
<gene>
    <name evidence="11" type="primary">tdk</name>
    <name evidence="17" type="ORF">SMC5_00475</name>
    <name evidence="16" type="ORF">SMC6_04790</name>
</gene>
<accession>A0A398DUS0</accession>
<feature type="binding site" evidence="11">
    <location>
        <begin position="13"/>
        <end position="20"/>
    </location>
    <ligand>
        <name>ATP</name>
        <dbReference type="ChEBI" id="CHEBI:30616"/>
    </ligand>
</feature>
<evidence type="ECO:0000256" key="11">
    <source>
        <dbReference type="HAMAP-Rule" id="MF_00124"/>
    </source>
</evidence>
<evidence type="ECO:0000313" key="17">
    <source>
        <dbReference type="EMBL" id="RIE15838.1"/>
    </source>
</evidence>
<keyword evidence="8 11" id="KW-0418">Kinase</keyword>
<dbReference type="FunFam" id="3.30.60.20:FF:000026">
    <property type="entry name" value="Thymidine kinase"/>
    <property type="match status" value="1"/>
</dbReference>
<dbReference type="SUPFAM" id="SSF57716">
    <property type="entry name" value="Glucocorticoid receptor-like (DNA-binding domain)"/>
    <property type="match status" value="1"/>
</dbReference>
<comment type="similarity">
    <text evidence="1 11 15">Belongs to the thymidine kinase family.</text>
</comment>
<evidence type="ECO:0000256" key="3">
    <source>
        <dbReference type="ARBA" id="ARBA00022490"/>
    </source>
</evidence>
<keyword evidence="6 11" id="KW-0479">Metal-binding</keyword>